<evidence type="ECO:0000313" key="2">
    <source>
        <dbReference type="EMBL" id="RVU19348.1"/>
    </source>
</evidence>
<feature type="transmembrane region" description="Helical" evidence="1">
    <location>
        <begin position="105"/>
        <end position="131"/>
    </location>
</feature>
<dbReference type="AlphaFoldDB" id="A0A3S2VC66"/>
<organism evidence="2 3">
    <name type="scientific">Methylobacterium oryzihabitans</name>
    <dbReference type="NCBI Taxonomy" id="2499852"/>
    <lineage>
        <taxon>Bacteria</taxon>
        <taxon>Pseudomonadati</taxon>
        <taxon>Pseudomonadota</taxon>
        <taxon>Alphaproteobacteria</taxon>
        <taxon>Hyphomicrobiales</taxon>
        <taxon>Methylobacteriaceae</taxon>
        <taxon>Methylobacterium</taxon>
    </lineage>
</organism>
<keyword evidence="1" id="KW-1133">Transmembrane helix</keyword>
<keyword evidence="1" id="KW-0472">Membrane</keyword>
<keyword evidence="1" id="KW-0812">Transmembrane</keyword>
<dbReference type="RefSeq" id="WP_127728283.1">
    <property type="nucleotide sequence ID" value="NZ_SACP01000006.1"/>
</dbReference>
<dbReference type="EMBL" id="SACP01000006">
    <property type="protein sequence ID" value="RVU19348.1"/>
    <property type="molecule type" value="Genomic_DNA"/>
</dbReference>
<protein>
    <recommendedName>
        <fullName evidence="4">Yip1 domain-containing protein</fullName>
    </recommendedName>
</protein>
<sequence>MLVTAEEVGRSLRGAAALLNRHPQALRLFDVSERGFWRSFGAIWLTAPAMVIALALERGPGTPLLRPDHTTLAVLAGTLAAFLVIPVTMLGLARRLGLTRAYVPFVIVTNWTLALALAVLSLPGFLLVLGLATPGLAALYAAAFAVILLHIHGVAVRATLGLPAPAAFLVSLACGLLVAAVAAGAHAAA</sequence>
<dbReference type="OrthoDB" id="9811204at2"/>
<keyword evidence="3" id="KW-1185">Reference proteome</keyword>
<feature type="transmembrane region" description="Helical" evidence="1">
    <location>
        <begin position="168"/>
        <end position="188"/>
    </location>
</feature>
<evidence type="ECO:0000256" key="1">
    <source>
        <dbReference type="SAM" id="Phobius"/>
    </source>
</evidence>
<feature type="transmembrane region" description="Helical" evidence="1">
    <location>
        <begin position="71"/>
        <end position="93"/>
    </location>
</feature>
<comment type="caution">
    <text evidence="2">The sequence shown here is derived from an EMBL/GenBank/DDBJ whole genome shotgun (WGS) entry which is preliminary data.</text>
</comment>
<evidence type="ECO:0000313" key="3">
    <source>
        <dbReference type="Proteomes" id="UP000286997"/>
    </source>
</evidence>
<accession>A0A3S2VC66</accession>
<dbReference type="Proteomes" id="UP000286997">
    <property type="component" value="Unassembled WGS sequence"/>
</dbReference>
<gene>
    <name evidence="2" type="ORF">EOE48_08070</name>
</gene>
<evidence type="ECO:0008006" key="4">
    <source>
        <dbReference type="Google" id="ProtNLM"/>
    </source>
</evidence>
<feature type="transmembrane region" description="Helical" evidence="1">
    <location>
        <begin position="137"/>
        <end position="156"/>
    </location>
</feature>
<reference evidence="2 3" key="1">
    <citation type="submission" date="2019-01" db="EMBL/GenBank/DDBJ databases">
        <authorList>
            <person name="Chen W.-M."/>
        </authorList>
    </citation>
    <scope>NUCLEOTIDE SEQUENCE [LARGE SCALE GENOMIC DNA]</scope>
    <source>
        <strain evidence="2 3">TER-1</strain>
    </source>
</reference>
<feature type="transmembrane region" description="Helical" evidence="1">
    <location>
        <begin position="36"/>
        <end position="56"/>
    </location>
</feature>
<name>A0A3S2VC66_9HYPH</name>
<proteinExistence type="predicted"/>